<protein>
    <submittedName>
        <fullName evidence="4">Surface antigen</fullName>
    </submittedName>
</protein>
<evidence type="ECO:0000259" key="3">
    <source>
        <dbReference type="Pfam" id="PF13505"/>
    </source>
</evidence>
<dbReference type="AlphaFoldDB" id="A0A0F7KWS6"/>
<reference evidence="4" key="1">
    <citation type="submission" date="2015-05" db="EMBL/GenBank/DDBJ databases">
        <title>The complete genome of Altererythrobacter atlanticus strain 26DY36.</title>
        <authorList>
            <person name="Wu Y.-H."/>
            <person name="Cheng H."/>
            <person name="Wu X.-W."/>
        </authorList>
    </citation>
    <scope>NUCLEOTIDE SEQUENCE [LARGE SCALE GENOMIC DNA]</scope>
    <source>
        <strain evidence="4">26DY36</strain>
    </source>
</reference>
<dbReference type="Pfam" id="PF13505">
    <property type="entry name" value="OMP_b-brl"/>
    <property type="match status" value="1"/>
</dbReference>
<sequence>MRKTALIASFVALAAPASAFAAEPYVAISGGVALPGDSMNEGAFDVTVPATPDWGAIPADTSLEWKTEFDTGYAISGQIGMRYSNGLRTELDLSYTSADVDTHSGLAAGGAVIDGVDVAVLTRGAPGAANPTVGAVIADGQGRVKTLGAFVNGFYDFNVGGGISPFVGAGIGYQQVDVVFRPSGVLVADDKDSGFAWQLMAGANVSVSESAEIFLQYTYRESFDRADIELTLLPATLGVESGGSALAAGVRFSL</sequence>
<evidence type="ECO:0000256" key="2">
    <source>
        <dbReference type="SAM" id="SignalP"/>
    </source>
</evidence>
<dbReference type="SUPFAM" id="SSF56925">
    <property type="entry name" value="OMPA-like"/>
    <property type="match status" value="1"/>
</dbReference>
<dbReference type="InterPro" id="IPR027385">
    <property type="entry name" value="Beta-barrel_OMP"/>
</dbReference>
<feature type="signal peptide" evidence="2">
    <location>
        <begin position="1"/>
        <end position="21"/>
    </location>
</feature>
<organism evidence="4 5">
    <name type="scientific">Croceibacterium atlanticum</name>
    <dbReference type="NCBI Taxonomy" id="1267766"/>
    <lineage>
        <taxon>Bacteria</taxon>
        <taxon>Pseudomonadati</taxon>
        <taxon>Pseudomonadota</taxon>
        <taxon>Alphaproteobacteria</taxon>
        <taxon>Sphingomonadales</taxon>
        <taxon>Erythrobacteraceae</taxon>
        <taxon>Croceibacterium</taxon>
    </lineage>
</organism>
<name>A0A0F7KWS6_9SPHN</name>
<gene>
    <name evidence="4" type="ORF">WYH_02222</name>
</gene>
<dbReference type="Proteomes" id="UP000034392">
    <property type="component" value="Chromosome"/>
</dbReference>
<proteinExistence type="predicted"/>
<dbReference type="KEGG" id="aay:WYH_02222"/>
<keyword evidence="5" id="KW-1185">Reference proteome</keyword>
<dbReference type="EMBL" id="CP011452">
    <property type="protein sequence ID" value="AKH43255.1"/>
    <property type="molecule type" value="Genomic_DNA"/>
</dbReference>
<evidence type="ECO:0000313" key="4">
    <source>
        <dbReference type="EMBL" id="AKH43255.1"/>
    </source>
</evidence>
<feature type="chain" id="PRO_5002518222" evidence="2">
    <location>
        <begin position="22"/>
        <end position="254"/>
    </location>
</feature>
<dbReference type="STRING" id="1267766.WYH_02222"/>
<evidence type="ECO:0000313" key="5">
    <source>
        <dbReference type="Proteomes" id="UP000034392"/>
    </source>
</evidence>
<evidence type="ECO:0000256" key="1">
    <source>
        <dbReference type="ARBA" id="ARBA00022729"/>
    </source>
</evidence>
<feature type="domain" description="Outer membrane protein beta-barrel" evidence="3">
    <location>
        <begin position="7"/>
        <end position="252"/>
    </location>
</feature>
<dbReference type="Gene3D" id="2.40.160.20">
    <property type="match status" value="1"/>
</dbReference>
<keyword evidence="1 2" id="KW-0732">Signal</keyword>
<accession>A0A0F7KWS6</accession>
<dbReference type="InterPro" id="IPR011250">
    <property type="entry name" value="OMP/PagP_B-barrel"/>
</dbReference>
<dbReference type="RefSeq" id="WP_169780764.1">
    <property type="nucleotide sequence ID" value="NZ_CP011452.2"/>
</dbReference>
<dbReference type="PATRIC" id="fig|1267766.3.peg.2250"/>